<keyword evidence="1" id="KW-0732">Signal</keyword>
<accession>A0ABV7L8P0</accession>
<dbReference type="InterPro" id="IPR021253">
    <property type="entry name" value="ZrgA-like"/>
</dbReference>
<dbReference type="Pfam" id="PF10986">
    <property type="entry name" value="ZrgA"/>
    <property type="match status" value="1"/>
</dbReference>
<proteinExistence type="predicted"/>
<dbReference type="Proteomes" id="UP001595528">
    <property type="component" value="Unassembled WGS sequence"/>
</dbReference>
<comment type="caution">
    <text evidence="2">The sequence shown here is derived from an EMBL/GenBank/DDBJ whole genome shotgun (WGS) entry which is preliminary data.</text>
</comment>
<feature type="signal peptide" evidence="1">
    <location>
        <begin position="1"/>
        <end position="32"/>
    </location>
</feature>
<protein>
    <submittedName>
        <fullName evidence="2">DUF2796 domain-containing protein</fullName>
    </submittedName>
</protein>
<name>A0ABV7L8P0_9PROT</name>
<gene>
    <name evidence="2" type="ORF">ACFOGJ_27435</name>
</gene>
<sequence length="181" mass="19139">MRPIAPALLTTAPLALVAAALALLAFLPPAAAQEHRHGTGSLVMTFQGPVLTFDLAVPAADIVGFEHAPAVDEDFTDIAQARAAFTDPSQVVALPLQAGCATDRAEAEFVPLARAAGDQPHASFTVLYEMTCETPARLSSVSFPLFGLYPSLTALQVRLVVGNAHRDVTVTRDRPQLDLTR</sequence>
<dbReference type="RefSeq" id="WP_379906478.1">
    <property type="nucleotide sequence ID" value="NZ_JBHRTR010000054.1"/>
</dbReference>
<evidence type="ECO:0000256" key="1">
    <source>
        <dbReference type="SAM" id="SignalP"/>
    </source>
</evidence>
<evidence type="ECO:0000313" key="3">
    <source>
        <dbReference type="Proteomes" id="UP001595528"/>
    </source>
</evidence>
<evidence type="ECO:0000313" key="2">
    <source>
        <dbReference type="EMBL" id="MFC3231010.1"/>
    </source>
</evidence>
<dbReference type="EMBL" id="JBHRTR010000054">
    <property type="protein sequence ID" value="MFC3231010.1"/>
    <property type="molecule type" value="Genomic_DNA"/>
</dbReference>
<reference evidence="3" key="1">
    <citation type="journal article" date="2019" name="Int. J. Syst. Evol. Microbiol.">
        <title>The Global Catalogue of Microorganisms (GCM) 10K type strain sequencing project: providing services to taxonomists for standard genome sequencing and annotation.</title>
        <authorList>
            <consortium name="The Broad Institute Genomics Platform"/>
            <consortium name="The Broad Institute Genome Sequencing Center for Infectious Disease"/>
            <person name="Wu L."/>
            <person name="Ma J."/>
        </authorList>
    </citation>
    <scope>NUCLEOTIDE SEQUENCE [LARGE SCALE GENOMIC DNA]</scope>
    <source>
        <strain evidence="3">KCTC 42964</strain>
    </source>
</reference>
<keyword evidence="3" id="KW-1185">Reference proteome</keyword>
<feature type="chain" id="PRO_5046398391" evidence="1">
    <location>
        <begin position="33"/>
        <end position="181"/>
    </location>
</feature>
<organism evidence="2 3">
    <name type="scientific">Marinibaculum pumilum</name>
    <dbReference type="NCBI Taxonomy" id="1766165"/>
    <lineage>
        <taxon>Bacteria</taxon>
        <taxon>Pseudomonadati</taxon>
        <taxon>Pseudomonadota</taxon>
        <taxon>Alphaproteobacteria</taxon>
        <taxon>Rhodospirillales</taxon>
        <taxon>Rhodospirillaceae</taxon>
        <taxon>Marinibaculum</taxon>
    </lineage>
</organism>